<sequence length="492" mass="56779">MSIHENPLRAEKRKKLHALREKGINPYPYVFENKAKIAEVVAEHAATLQAGEKKPEFSYRIAGRLMTLRMMGKASFFNVQDQTGTVQVYVKTEELAEKDREAFNLVDLGDIVGIEGYVFKSQKGEFSIYVKSFQILTKTIEPLPEKFHGVQDIEIKYRHRHLDLISDAESRKVFETRSKIIKEIRRFLDDRGFMEVETPTLQPVYGGAAATPFTTHHKALDMKLYMRISPELYLKRLIVGGFEKVYEISKNFRNEGIDRTHNPEFALLEFYEAYTDYNYQMKQFEELISQLALKITGSMKVSYQGKEIDFTPPWRRLTVFDGVREYAGIDPDKATEEELFQAIRKNGGDIEKPGKKGEMIMELFELTAEQHLWQPTFVMDHPVEISPLTKIHRRDGRLVERFEPFAACMEIGNAYSELNDPEDQLARLKEQEANRANDEEAHPMDEDFLLAIDAGMPPTGGVGIGIERIVMIMTDRPSIRDIIFFPTMRITK</sequence>
<comment type="similarity">
    <text evidence="1 9">Belongs to the class-II aminoacyl-tRNA synthetase family.</text>
</comment>
<dbReference type="GO" id="GO:0005829">
    <property type="term" value="C:cytosol"/>
    <property type="evidence" value="ECO:0007669"/>
    <property type="project" value="TreeGrafter"/>
</dbReference>
<dbReference type="InterPro" id="IPR045864">
    <property type="entry name" value="aa-tRNA-synth_II/BPL/LPL"/>
</dbReference>
<evidence type="ECO:0000256" key="5">
    <source>
        <dbReference type="ARBA" id="ARBA00022840"/>
    </source>
</evidence>
<dbReference type="InterPro" id="IPR004365">
    <property type="entry name" value="NA-bd_OB_tRNA"/>
</dbReference>
<keyword evidence="6 9" id="KW-0648">Protein biosynthesis</keyword>
<proteinExistence type="inferred from homology"/>
<keyword evidence="5 9" id="KW-0067">ATP-binding</keyword>
<dbReference type="InterPro" id="IPR006195">
    <property type="entry name" value="aa-tRNA-synth_II"/>
</dbReference>
<keyword evidence="2 9" id="KW-0436">Ligase</keyword>
<dbReference type="HAMAP" id="MF_00252">
    <property type="entry name" value="Lys_tRNA_synth_class2"/>
    <property type="match status" value="1"/>
</dbReference>
<dbReference type="RefSeq" id="WP_063244721.1">
    <property type="nucleotide sequence ID" value="NZ_CP168967.1"/>
</dbReference>
<dbReference type="GO" id="GO:0006430">
    <property type="term" value="P:lysyl-tRNA aminoacylation"/>
    <property type="evidence" value="ECO:0007669"/>
    <property type="project" value="UniProtKB-UniRule"/>
</dbReference>
<dbReference type="Pfam" id="PF00152">
    <property type="entry name" value="tRNA-synt_2"/>
    <property type="match status" value="1"/>
</dbReference>
<feature type="binding site" evidence="9">
    <location>
        <position position="410"/>
    </location>
    <ligand>
        <name>Mg(2+)</name>
        <dbReference type="ChEBI" id="CHEBI:18420"/>
        <label>2</label>
    </ligand>
</feature>
<evidence type="ECO:0000256" key="2">
    <source>
        <dbReference type="ARBA" id="ARBA00022598"/>
    </source>
</evidence>
<keyword evidence="7 9" id="KW-0030">Aminoacyl-tRNA synthetase</keyword>
<dbReference type="AlphaFoldDB" id="A0A150WCT3"/>
<dbReference type="GO" id="GO:0005524">
    <property type="term" value="F:ATP binding"/>
    <property type="evidence" value="ECO:0007669"/>
    <property type="project" value="UniProtKB-UniRule"/>
</dbReference>
<dbReference type="Gene3D" id="2.40.50.140">
    <property type="entry name" value="Nucleic acid-binding proteins"/>
    <property type="match status" value="1"/>
</dbReference>
<evidence type="ECO:0000313" key="12">
    <source>
        <dbReference type="EMBL" id="KYG60875.1"/>
    </source>
</evidence>
<dbReference type="NCBIfam" id="TIGR00499">
    <property type="entry name" value="lysS_bact"/>
    <property type="match status" value="1"/>
</dbReference>
<dbReference type="PANTHER" id="PTHR42918:SF15">
    <property type="entry name" value="LYSINE--TRNA LIGASE, CHLOROPLASTIC_MITOCHONDRIAL"/>
    <property type="match status" value="1"/>
</dbReference>
<evidence type="ECO:0000256" key="7">
    <source>
        <dbReference type="ARBA" id="ARBA00023146"/>
    </source>
</evidence>
<feature type="binding site" evidence="9">
    <location>
        <position position="403"/>
    </location>
    <ligand>
        <name>Mg(2+)</name>
        <dbReference type="ChEBI" id="CHEBI:18420"/>
        <label>1</label>
    </ligand>
</feature>
<protein>
    <recommendedName>
        <fullName evidence="9">Lysine--tRNA ligase</fullName>
        <ecNumber evidence="9">6.1.1.6</ecNumber>
    </recommendedName>
    <alternativeName>
        <fullName evidence="9">Lysyl-tRNA synthetase</fullName>
        <shortName evidence="9">LysRS</shortName>
    </alternativeName>
</protein>
<evidence type="ECO:0000259" key="11">
    <source>
        <dbReference type="PROSITE" id="PS50862"/>
    </source>
</evidence>
<keyword evidence="9" id="KW-0963">Cytoplasm</keyword>
<comment type="cofactor">
    <cofactor evidence="9 10">
        <name>Mg(2+)</name>
        <dbReference type="ChEBI" id="CHEBI:18420"/>
    </cofactor>
    <text evidence="9 10">Binds 3 Mg(2+) ions per subunit.</text>
</comment>
<dbReference type="Pfam" id="PF01336">
    <property type="entry name" value="tRNA_anti-codon"/>
    <property type="match status" value="1"/>
</dbReference>
<keyword evidence="4 9" id="KW-0547">Nucleotide-binding</keyword>
<dbReference type="SUPFAM" id="SSF50249">
    <property type="entry name" value="Nucleic acid-binding proteins"/>
    <property type="match status" value="1"/>
</dbReference>
<dbReference type="GO" id="GO:0004824">
    <property type="term" value="F:lysine-tRNA ligase activity"/>
    <property type="evidence" value="ECO:0007669"/>
    <property type="project" value="UniProtKB-UniRule"/>
</dbReference>
<dbReference type="EMBL" id="LUKF01000018">
    <property type="protein sequence ID" value="KYG60875.1"/>
    <property type="molecule type" value="Genomic_DNA"/>
</dbReference>
<dbReference type="NCBIfam" id="NF001756">
    <property type="entry name" value="PRK00484.1"/>
    <property type="match status" value="1"/>
</dbReference>
<feature type="domain" description="Aminoacyl-transfer RNA synthetases class-II family profile" evidence="11">
    <location>
        <begin position="174"/>
        <end position="486"/>
    </location>
</feature>
<comment type="caution">
    <text evidence="12">The sequence shown here is derived from an EMBL/GenBank/DDBJ whole genome shotgun (WGS) entry which is preliminary data.</text>
</comment>
<gene>
    <name evidence="9" type="primary">lysS</name>
    <name evidence="12" type="ORF">AZI85_10460</name>
</gene>
<dbReference type="EC" id="6.1.1.6" evidence="9"/>
<dbReference type="PROSITE" id="PS50862">
    <property type="entry name" value="AA_TRNA_LIGASE_II"/>
    <property type="match status" value="1"/>
</dbReference>
<dbReference type="CDD" id="cd00775">
    <property type="entry name" value="LysRS_core"/>
    <property type="match status" value="1"/>
</dbReference>
<evidence type="ECO:0000256" key="8">
    <source>
        <dbReference type="ARBA" id="ARBA00048573"/>
    </source>
</evidence>
<dbReference type="InterPro" id="IPR002313">
    <property type="entry name" value="Lys-tRNA-ligase_II"/>
</dbReference>
<dbReference type="PANTHER" id="PTHR42918">
    <property type="entry name" value="LYSYL-TRNA SYNTHETASE"/>
    <property type="match status" value="1"/>
</dbReference>
<comment type="catalytic activity">
    <reaction evidence="8 9 10">
        <text>tRNA(Lys) + L-lysine + ATP = L-lysyl-tRNA(Lys) + AMP + diphosphate</text>
        <dbReference type="Rhea" id="RHEA:20792"/>
        <dbReference type="Rhea" id="RHEA-COMP:9696"/>
        <dbReference type="Rhea" id="RHEA-COMP:9697"/>
        <dbReference type="ChEBI" id="CHEBI:30616"/>
        <dbReference type="ChEBI" id="CHEBI:32551"/>
        <dbReference type="ChEBI" id="CHEBI:33019"/>
        <dbReference type="ChEBI" id="CHEBI:78442"/>
        <dbReference type="ChEBI" id="CHEBI:78529"/>
        <dbReference type="ChEBI" id="CHEBI:456215"/>
        <dbReference type="EC" id="6.1.1.6"/>
    </reaction>
</comment>
<keyword evidence="9 10" id="KW-0460">Magnesium</keyword>
<dbReference type="FunFam" id="2.40.50.140:FF:000024">
    <property type="entry name" value="Lysine--tRNA ligase"/>
    <property type="match status" value="1"/>
</dbReference>
<dbReference type="InterPro" id="IPR012340">
    <property type="entry name" value="NA-bd_OB-fold"/>
</dbReference>
<accession>A0A150WCT3</accession>
<dbReference type="Gene3D" id="3.30.930.10">
    <property type="entry name" value="Bira Bifunctional Protein, Domain 2"/>
    <property type="match status" value="1"/>
</dbReference>
<reference evidence="12 13" key="1">
    <citation type="submission" date="2016-03" db="EMBL/GenBank/DDBJ databases">
        <authorList>
            <person name="Ploux O."/>
        </authorList>
    </citation>
    <scope>NUCLEOTIDE SEQUENCE [LARGE SCALE GENOMIC DNA]</scope>
    <source>
        <strain evidence="12 13">BER2</strain>
    </source>
</reference>
<dbReference type="InterPro" id="IPR044136">
    <property type="entry name" value="Lys-tRNA-ligase_II_N"/>
</dbReference>
<evidence type="ECO:0000256" key="6">
    <source>
        <dbReference type="ARBA" id="ARBA00022917"/>
    </source>
</evidence>
<dbReference type="GO" id="GO:0000049">
    <property type="term" value="F:tRNA binding"/>
    <property type="evidence" value="ECO:0007669"/>
    <property type="project" value="TreeGrafter"/>
</dbReference>
<dbReference type="InterPro" id="IPR004364">
    <property type="entry name" value="Aa-tRNA-synt_II"/>
</dbReference>
<feature type="binding site" evidence="9">
    <location>
        <position position="410"/>
    </location>
    <ligand>
        <name>Mg(2+)</name>
        <dbReference type="ChEBI" id="CHEBI:18420"/>
        <label>1</label>
    </ligand>
</feature>
<dbReference type="Proteomes" id="UP000075391">
    <property type="component" value="Unassembled WGS sequence"/>
</dbReference>
<dbReference type="SUPFAM" id="SSF55681">
    <property type="entry name" value="Class II aaRS and biotin synthetases"/>
    <property type="match status" value="1"/>
</dbReference>
<comment type="subcellular location">
    <subcellularLocation>
        <location evidence="9">Cytoplasm</location>
    </subcellularLocation>
</comment>
<evidence type="ECO:0000256" key="3">
    <source>
        <dbReference type="ARBA" id="ARBA00022723"/>
    </source>
</evidence>
<dbReference type="OrthoDB" id="5287783at2"/>
<dbReference type="PRINTS" id="PR00982">
    <property type="entry name" value="TRNASYNTHLYS"/>
</dbReference>
<evidence type="ECO:0000256" key="10">
    <source>
        <dbReference type="RuleBase" id="RU000336"/>
    </source>
</evidence>
<organism evidence="12 13">
    <name type="scientific">Bdellovibrio bacteriovorus</name>
    <dbReference type="NCBI Taxonomy" id="959"/>
    <lineage>
        <taxon>Bacteria</taxon>
        <taxon>Pseudomonadati</taxon>
        <taxon>Bdellovibrionota</taxon>
        <taxon>Bdellovibrionia</taxon>
        <taxon>Bdellovibrionales</taxon>
        <taxon>Pseudobdellovibrionaceae</taxon>
        <taxon>Bdellovibrio</taxon>
    </lineage>
</organism>
<dbReference type="CDD" id="cd04322">
    <property type="entry name" value="LysRS_N"/>
    <property type="match status" value="1"/>
</dbReference>
<name>A0A150WCT3_BDEBC</name>
<dbReference type="GO" id="GO:0000287">
    <property type="term" value="F:magnesium ion binding"/>
    <property type="evidence" value="ECO:0007669"/>
    <property type="project" value="UniProtKB-UniRule"/>
</dbReference>
<evidence type="ECO:0000313" key="13">
    <source>
        <dbReference type="Proteomes" id="UP000075391"/>
    </source>
</evidence>
<evidence type="ECO:0000256" key="4">
    <source>
        <dbReference type="ARBA" id="ARBA00022741"/>
    </source>
</evidence>
<dbReference type="InterPro" id="IPR018149">
    <property type="entry name" value="Lys-tRNA-synth_II_C"/>
</dbReference>
<evidence type="ECO:0000256" key="9">
    <source>
        <dbReference type="HAMAP-Rule" id="MF_00252"/>
    </source>
</evidence>
<comment type="subunit">
    <text evidence="9">Homodimer.</text>
</comment>
<evidence type="ECO:0000256" key="1">
    <source>
        <dbReference type="ARBA" id="ARBA00008226"/>
    </source>
</evidence>
<keyword evidence="3 9" id="KW-0479">Metal-binding</keyword>